<organism evidence="2 3">
    <name type="scientific">Legionella sainthelensi</name>
    <dbReference type="NCBI Taxonomy" id="28087"/>
    <lineage>
        <taxon>Bacteria</taxon>
        <taxon>Pseudomonadati</taxon>
        <taxon>Pseudomonadota</taxon>
        <taxon>Gammaproteobacteria</taxon>
        <taxon>Legionellales</taxon>
        <taxon>Legionellaceae</taxon>
        <taxon>Legionella</taxon>
    </lineage>
</organism>
<dbReference type="InterPro" id="IPR036986">
    <property type="entry name" value="S4_RNA-bd_sf"/>
</dbReference>
<gene>
    <name evidence="2" type="ORF">CAB17_18505</name>
</gene>
<dbReference type="Gene3D" id="3.10.290.10">
    <property type="entry name" value="RNA-binding S4 domain"/>
    <property type="match status" value="1"/>
</dbReference>
<dbReference type="RefSeq" id="WP_101901305.1">
    <property type="nucleotide sequence ID" value="NZ_CP025491.2"/>
</dbReference>
<dbReference type="KEGG" id="lsh:CAB17_18505"/>
<dbReference type="Proteomes" id="UP000234343">
    <property type="component" value="Chromosome"/>
</dbReference>
<evidence type="ECO:0000313" key="2">
    <source>
        <dbReference type="EMBL" id="AUH73811.1"/>
    </source>
</evidence>
<proteinExistence type="predicted"/>
<dbReference type="PROSITE" id="PS50889">
    <property type="entry name" value="S4"/>
    <property type="match status" value="1"/>
</dbReference>
<protein>
    <submittedName>
        <fullName evidence="2">RNA-binding protein</fullName>
    </submittedName>
</protein>
<accession>A0A2H5FQJ1</accession>
<name>A0A2H5FQJ1_9GAMM</name>
<keyword evidence="3" id="KW-1185">Reference proteome</keyword>
<dbReference type="GO" id="GO:0003723">
    <property type="term" value="F:RNA binding"/>
    <property type="evidence" value="ECO:0007669"/>
    <property type="project" value="UniProtKB-KW"/>
</dbReference>
<evidence type="ECO:0000313" key="3">
    <source>
        <dbReference type="Proteomes" id="UP000234343"/>
    </source>
</evidence>
<reference evidence="2 3" key="1">
    <citation type="submission" date="2017-12" db="EMBL/GenBank/DDBJ databases">
        <title>Legionella sainthelensi LA01-117, whole genome sequence of a clinical isolate from New Zealand.</title>
        <authorList>
            <person name="Cree S.L."/>
            <person name="Slow S."/>
            <person name="Kennedy M.A."/>
            <person name="Murdoch D.R."/>
            <person name="Biggs P.J."/>
            <person name="Anderson T."/>
        </authorList>
    </citation>
    <scope>NUCLEOTIDE SEQUENCE [LARGE SCALE GENOMIC DNA]</scope>
    <source>
        <strain evidence="2 3">LA01-117</strain>
    </source>
</reference>
<dbReference type="Pfam" id="PF13275">
    <property type="entry name" value="S4_2"/>
    <property type="match status" value="1"/>
</dbReference>
<sequence length="72" mass="7908">MKDVFINKEPVELFKILKFEGIASSGSEAKDMIAVGSVLVNGIIEKQKRKKMVAGDTIELKGEVFRLKLGAN</sequence>
<keyword evidence="1" id="KW-0694">RNA-binding</keyword>
<dbReference type="EMBL" id="CP025491">
    <property type="protein sequence ID" value="AUH73811.1"/>
    <property type="molecule type" value="Genomic_DNA"/>
</dbReference>
<dbReference type="CDD" id="cd00165">
    <property type="entry name" value="S4"/>
    <property type="match status" value="1"/>
</dbReference>
<dbReference type="SUPFAM" id="SSF55174">
    <property type="entry name" value="Alpha-L RNA-binding motif"/>
    <property type="match status" value="1"/>
</dbReference>
<evidence type="ECO:0000256" key="1">
    <source>
        <dbReference type="PROSITE-ProRule" id="PRU00182"/>
    </source>
</evidence>
<dbReference type="AlphaFoldDB" id="A0A2H5FQJ1"/>